<evidence type="ECO:0000256" key="1">
    <source>
        <dbReference type="SAM" id="MobiDB-lite"/>
    </source>
</evidence>
<proteinExistence type="predicted"/>
<dbReference type="GeneID" id="33940224"/>
<accession>A0A076LU81</accession>
<dbReference type="EMBL" id="CP006664">
    <property type="protein sequence ID" value="AIJ09129.1"/>
    <property type="molecule type" value="Genomic_DNA"/>
</dbReference>
<feature type="region of interest" description="Disordered" evidence="1">
    <location>
        <begin position="1"/>
        <end position="69"/>
    </location>
</feature>
<sequence length="69" mass="7244">MSHPADPTRERFSAAGADPRGAVGPTWRERLSGASCPAAPPDISRHKNGQPAFAAAMTPRRHLSPGDQA</sequence>
<evidence type="ECO:0000313" key="2">
    <source>
        <dbReference type="EMBL" id="AIJ09129.1"/>
    </source>
</evidence>
<dbReference type="HOGENOM" id="CLU_2769279_0_0_6"/>
<feature type="compositionally biased region" description="Basic and acidic residues" evidence="1">
    <location>
        <begin position="1"/>
        <end position="12"/>
    </location>
</feature>
<protein>
    <submittedName>
        <fullName evidence="2">Uncharacterized protein</fullName>
    </submittedName>
</protein>
<gene>
    <name evidence="2" type="ORF">ETEE_2696</name>
</gene>
<reference evidence="2 3" key="1">
    <citation type="journal article" date="2012" name="PLoS ONE">
        <title>Edwardsiella comparative phylogenomics reveal the new intra/inter-species taxonomic relationships, virulence evolution and niche adaptation mechanisms.</title>
        <authorList>
            <person name="Yang M."/>
            <person name="Lv Y."/>
            <person name="Xiao J."/>
            <person name="Wu H."/>
            <person name="Zheng H."/>
            <person name="Liu Q."/>
            <person name="Zhang Y."/>
            <person name="Wang Q."/>
        </authorList>
    </citation>
    <scope>NUCLEOTIDE SEQUENCE [LARGE SCALE GENOMIC DNA]</scope>
    <source>
        <strain evidence="3">080813</strain>
    </source>
</reference>
<name>A0A076LU81_9GAMM</name>
<dbReference type="AlphaFoldDB" id="A0A076LU81"/>
<organism evidence="2 3">
    <name type="scientific">Edwardsiella anguillarum ET080813</name>
    <dbReference type="NCBI Taxonomy" id="667120"/>
    <lineage>
        <taxon>Bacteria</taxon>
        <taxon>Pseudomonadati</taxon>
        <taxon>Pseudomonadota</taxon>
        <taxon>Gammaproteobacteria</taxon>
        <taxon>Enterobacterales</taxon>
        <taxon>Hafniaceae</taxon>
        <taxon>Edwardsiella</taxon>
    </lineage>
</organism>
<dbReference type="Proteomes" id="UP000028681">
    <property type="component" value="Chromosome"/>
</dbReference>
<dbReference type="KEGG" id="ete:ETEE_2696"/>
<dbReference type="RefSeq" id="WP_034171857.1">
    <property type="nucleotide sequence ID" value="NZ_CP006664.1"/>
</dbReference>
<evidence type="ECO:0000313" key="3">
    <source>
        <dbReference type="Proteomes" id="UP000028681"/>
    </source>
</evidence>